<keyword evidence="2" id="KW-1185">Reference proteome</keyword>
<comment type="caution">
    <text evidence="1">The sequence shown here is derived from an EMBL/GenBank/DDBJ whole genome shotgun (WGS) entry which is preliminary data.</text>
</comment>
<reference evidence="1 2" key="1">
    <citation type="submission" date="2024-02" db="EMBL/GenBank/DDBJ databases">
        <title>Chromosome-scale genome assembly of the rough periwinkle Littorina saxatilis.</title>
        <authorList>
            <person name="De Jode A."/>
            <person name="Faria R."/>
            <person name="Formenti G."/>
            <person name="Sims Y."/>
            <person name="Smith T.P."/>
            <person name="Tracey A."/>
            <person name="Wood J.M.D."/>
            <person name="Zagrodzka Z.B."/>
            <person name="Johannesson K."/>
            <person name="Butlin R.K."/>
            <person name="Leder E.H."/>
        </authorList>
    </citation>
    <scope>NUCLEOTIDE SEQUENCE [LARGE SCALE GENOMIC DNA]</scope>
    <source>
        <strain evidence="1">Snail1</strain>
        <tissue evidence="1">Muscle</tissue>
    </source>
</reference>
<sequence length="94" mass="10352">MCSCVCTLFMFSPAVKLRHHHSNRADVRAQHDVTRGFGDVTVLCTGSAGSDASLNLYSLKMSRVLNTHPNATPTTLLNIRHHNLSPHVRRSGDN</sequence>
<proteinExistence type="predicted"/>
<evidence type="ECO:0000313" key="1">
    <source>
        <dbReference type="EMBL" id="KAK7106327.1"/>
    </source>
</evidence>
<dbReference type="Proteomes" id="UP001374579">
    <property type="component" value="Unassembled WGS sequence"/>
</dbReference>
<dbReference type="AlphaFoldDB" id="A0AAN9BIU2"/>
<dbReference type="EMBL" id="JBAMIC010000007">
    <property type="protein sequence ID" value="KAK7106327.1"/>
    <property type="molecule type" value="Genomic_DNA"/>
</dbReference>
<protein>
    <submittedName>
        <fullName evidence="1">Uncharacterized protein</fullName>
    </submittedName>
</protein>
<accession>A0AAN9BIU2</accession>
<name>A0AAN9BIU2_9CAEN</name>
<gene>
    <name evidence="1" type="ORF">V1264_017593</name>
</gene>
<evidence type="ECO:0000313" key="2">
    <source>
        <dbReference type="Proteomes" id="UP001374579"/>
    </source>
</evidence>
<organism evidence="1 2">
    <name type="scientific">Littorina saxatilis</name>
    <dbReference type="NCBI Taxonomy" id="31220"/>
    <lineage>
        <taxon>Eukaryota</taxon>
        <taxon>Metazoa</taxon>
        <taxon>Spiralia</taxon>
        <taxon>Lophotrochozoa</taxon>
        <taxon>Mollusca</taxon>
        <taxon>Gastropoda</taxon>
        <taxon>Caenogastropoda</taxon>
        <taxon>Littorinimorpha</taxon>
        <taxon>Littorinoidea</taxon>
        <taxon>Littorinidae</taxon>
        <taxon>Littorina</taxon>
    </lineage>
</organism>